<proteinExistence type="predicted"/>
<sequence>QLVSPPGVYCPHPSPDMMGSSLHLSTASQQSNPQVYRPMAESSVATSDPDTIQFNAGKWPFHIFALDEELPQLSALINHDYNGLLPMNSEGELIFADFL</sequence>
<feature type="non-terminal residue" evidence="1">
    <location>
        <position position="99"/>
    </location>
</feature>
<dbReference type="Proteomes" id="UP000824469">
    <property type="component" value="Unassembled WGS sequence"/>
</dbReference>
<dbReference type="AlphaFoldDB" id="A0AA38CMF6"/>
<gene>
    <name evidence="1" type="ORF">KI387_014618</name>
</gene>
<name>A0AA38CMF6_TAXCH</name>
<accession>A0AA38CMF6</accession>
<keyword evidence="2" id="KW-1185">Reference proteome</keyword>
<protein>
    <submittedName>
        <fullName evidence="1">Uncharacterized protein</fullName>
    </submittedName>
</protein>
<comment type="caution">
    <text evidence="1">The sequence shown here is derived from an EMBL/GenBank/DDBJ whole genome shotgun (WGS) entry which is preliminary data.</text>
</comment>
<dbReference type="EMBL" id="JAHRHJ020000009">
    <property type="protein sequence ID" value="KAH9303035.1"/>
    <property type="molecule type" value="Genomic_DNA"/>
</dbReference>
<evidence type="ECO:0000313" key="1">
    <source>
        <dbReference type="EMBL" id="KAH9303035.1"/>
    </source>
</evidence>
<evidence type="ECO:0000313" key="2">
    <source>
        <dbReference type="Proteomes" id="UP000824469"/>
    </source>
</evidence>
<feature type="non-terminal residue" evidence="1">
    <location>
        <position position="1"/>
    </location>
</feature>
<reference evidence="1 2" key="1">
    <citation type="journal article" date="2021" name="Nat. Plants">
        <title>The Taxus genome provides insights into paclitaxel biosynthesis.</title>
        <authorList>
            <person name="Xiong X."/>
            <person name="Gou J."/>
            <person name="Liao Q."/>
            <person name="Li Y."/>
            <person name="Zhou Q."/>
            <person name="Bi G."/>
            <person name="Li C."/>
            <person name="Du R."/>
            <person name="Wang X."/>
            <person name="Sun T."/>
            <person name="Guo L."/>
            <person name="Liang H."/>
            <person name="Lu P."/>
            <person name="Wu Y."/>
            <person name="Zhang Z."/>
            <person name="Ro D.K."/>
            <person name="Shang Y."/>
            <person name="Huang S."/>
            <person name="Yan J."/>
        </authorList>
    </citation>
    <scope>NUCLEOTIDE SEQUENCE [LARGE SCALE GENOMIC DNA]</scope>
    <source>
        <strain evidence="1">Ta-2019</strain>
    </source>
</reference>
<organism evidence="1 2">
    <name type="scientific">Taxus chinensis</name>
    <name type="common">Chinese yew</name>
    <name type="synonym">Taxus wallichiana var. chinensis</name>
    <dbReference type="NCBI Taxonomy" id="29808"/>
    <lineage>
        <taxon>Eukaryota</taxon>
        <taxon>Viridiplantae</taxon>
        <taxon>Streptophyta</taxon>
        <taxon>Embryophyta</taxon>
        <taxon>Tracheophyta</taxon>
        <taxon>Spermatophyta</taxon>
        <taxon>Pinopsida</taxon>
        <taxon>Pinidae</taxon>
        <taxon>Conifers II</taxon>
        <taxon>Cupressales</taxon>
        <taxon>Taxaceae</taxon>
        <taxon>Taxus</taxon>
    </lineage>
</organism>